<evidence type="ECO:0000256" key="5">
    <source>
        <dbReference type="ARBA" id="ARBA00023136"/>
    </source>
</evidence>
<protein>
    <submittedName>
        <fullName evidence="7">Up-regulated during skeletal muscle growth protein 5</fullName>
    </submittedName>
</protein>
<comment type="subcellular location">
    <subcellularLocation>
        <location evidence="1">Mitochondrion membrane</location>
        <topology evidence="1">Single-pass membrane protein</topology>
    </subcellularLocation>
</comment>
<keyword evidence="5 6" id="KW-0472">Membrane</keyword>
<keyword evidence="2 6" id="KW-0812">Transmembrane</keyword>
<proteinExistence type="predicted"/>
<keyword evidence="3 6" id="KW-1133">Transmembrane helix</keyword>
<evidence type="ECO:0000256" key="1">
    <source>
        <dbReference type="ARBA" id="ARBA00004304"/>
    </source>
</evidence>
<accession>A0A4D5RA09</accession>
<dbReference type="InterPro" id="IPR009125">
    <property type="entry name" value="ATPMK"/>
</dbReference>
<dbReference type="PANTHER" id="PTHR34038">
    <property type="entry name" value="ATP SYNTHASE MEMBRANE SUBUNIT DAPIT, MITOCHONDRIAL"/>
    <property type="match status" value="1"/>
</dbReference>
<dbReference type="PRINTS" id="PR01821">
    <property type="entry name" value="DAPIT"/>
</dbReference>
<sequence>MAGGEHVEDAQFKGLTKYFNSVTDKGRANTAKATYLAVALVGLYLWLKPKKQTVDKK</sequence>
<evidence type="ECO:0000256" key="4">
    <source>
        <dbReference type="ARBA" id="ARBA00023128"/>
    </source>
</evidence>
<dbReference type="GO" id="GO:0031966">
    <property type="term" value="C:mitochondrial membrane"/>
    <property type="evidence" value="ECO:0007669"/>
    <property type="project" value="UniProtKB-SubCell"/>
</dbReference>
<dbReference type="AlphaFoldDB" id="A0A4D5RA09"/>
<name>A0A4D5RA09_SCOVI</name>
<dbReference type="EMBL" id="GGNE01000350">
    <property type="protein sequence ID" value="MIC88891.1"/>
    <property type="molecule type" value="Transcribed_RNA"/>
</dbReference>
<evidence type="ECO:0000256" key="2">
    <source>
        <dbReference type="ARBA" id="ARBA00022692"/>
    </source>
</evidence>
<dbReference type="Pfam" id="PF14960">
    <property type="entry name" value="ATP_synth_reg"/>
    <property type="match status" value="1"/>
</dbReference>
<feature type="transmembrane region" description="Helical" evidence="6">
    <location>
        <begin position="30"/>
        <end position="47"/>
    </location>
</feature>
<dbReference type="PANTHER" id="PTHR34038:SF1">
    <property type="entry name" value="ATP SYNTHASE MEMBRANE SUBUNIT K, MITOCHONDRIAL"/>
    <property type="match status" value="1"/>
</dbReference>
<keyword evidence="4" id="KW-0496">Mitochondrion</keyword>
<evidence type="ECO:0000256" key="3">
    <source>
        <dbReference type="ARBA" id="ARBA00022989"/>
    </source>
</evidence>
<evidence type="ECO:0000313" key="7">
    <source>
        <dbReference type="EMBL" id="MIC88891.1"/>
    </source>
</evidence>
<evidence type="ECO:0000256" key="6">
    <source>
        <dbReference type="SAM" id="Phobius"/>
    </source>
</evidence>
<reference evidence="7" key="1">
    <citation type="journal article" date="2018" name="Toxicon">
        <title>Venom-gland transcriptomics and venom proteomics of the giant Florida blue centipede, Scolopendra viridis.</title>
        <authorList>
            <person name="Ward M.J."/>
            <person name="Rokyta D.R."/>
        </authorList>
    </citation>
    <scope>NUCLEOTIDE SEQUENCE</scope>
    <source>
        <tissue evidence="7">Venom gland</tissue>
    </source>
</reference>
<organism evidence="7">
    <name type="scientific">Scolopendra viridis</name>
    <name type="common">Giant centipede</name>
    <dbReference type="NCBI Taxonomy" id="118503"/>
    <lineage>
        <taxon>Eukaryota</taxon>
        <taxon>Metazoa</taxon>
        <taxon>Ecdysozoa</taxon>
        <taxon>Arthropoda</taxon>
        <taxon>Myriapoda</taxon>
        <taxon>Chilopoda</taxon>
        <taxon>Pleurostigmophora</taxon>
        <taxon>Scolopendromorpha</taxon>
        <taxon>Scolopendridae</taxon>
        <taxon>Scolopendra</taxon>
    </lineage>
</organism>